<evidence type="ECO:0000313" key="2">
    <source>
        <dbReference type="EMBL" id="KEQ92401.1"/>
    </source>
</evidence>
<evidence type="ECO:0000313" key="3">
    <source>
        <dbReference type="Proteomes" id="UP000030641"/>
    </source>
</evidence>
<accession>A0A074YZT1</accession>
<feature type="region of interest" description="Disordered" evidence="1">
    <location>
        <begin position="1"/>
        <end position="37"/>
    </location>
</feature>
<name>A0A074YZT1_AURSE</name>
<dbReference type="OMA" id="IKKQMTW"/>
<dbReference type="InParanoid" id="A0A074YZT1"/>
<proteinExistence type="predicted"/>
<gene>
    <name evidence="2" type="ORF">AUEXF2481DRAFT_700939</name>
</gene>
<reference evidence="2 3" key="1">
    <citation type="journal article" date="2014" name="BMC Genomics">
        <title>Genome sequencing of four Aureobasidium pullulans varieties: biotechnological potential, stress tolerance, and description of new species.</title>
        <authorList>
            <person name="Gostin Ar C."/>
            <person name="Ohm R.A."/>
            <person name="Kogej T."/>
            <person name="Sonjak S."/>
            <person name="Turk M."/>
            <person name="Zajc J."/>
            <person name="Zalar P."/>
            <person name="Grube M."/>
            <person name="Sun H."/>
            <person name="Han J."/>
            <person name="Sharma A."/>
            <person name="Chiniquy J."/>
            <person name="Ngan C.Y."/>
            <person name="Lipzen A."/>
            <person name="Barry K."/>
            <person name="Grigoriev I.V."/>
            <person name="Gunde-Cimerman N."/>
        </authorList>
    </citation>
    <scope>NUCLEOTIDE SEQUENCE [LARGE SCALE GENOMIC DNA]</scope>
    <source>
        <strain evidence="2 3">EXF-2481</strain>
    </source>
</reference>
<organism evidence="2 3">
    <name type="scientific">Aureobasidium subglaciale (strain EXF-2481)</name>
    <name type="common">Aureobasidium pullulans var. subglaciale</name>
    <dbReference type="NCBI Taxonomy" id="1043005"/>
    <lineage>
        <taxon>Eukaryota</taxon>
        <taxon>Fungi</taxon>
        <taxon>Dikarya</taxon>
        <taxon>Ascomycota</taxon>
        <taxon>Pezizomycotina</taxon>
        <taxon>Dothideomycetes</taxon>
        <taxon>Dothideomycetidae</taxon>
        <taxon>Dothideales</taxon>
        <taxon>Saccotheciaceae</taxon>
        <taxon>Aureobasidium</taxon>
    </lineage>
</organism>
<sequence>MPPKRNHTSMSSSSRVDGNSQVEPIMTMPPYRTPAPTSLQLRRQLPRNAPVKAPAQQHRHHTLSSLSLLSHDELAKYTLDLQTQLSALQQSGSGGSGGEVWSEEKIAERAKKTGDVCAAEIKKQMKWQPSCKTGITKWSYTGIVPHEDVFYKLFGFEKPKKPWKQKKTALDDFIDRVGRISASIRYGSLGLTGGDVKVHWDQDEKTFKLRSFACVAINRRCVL</sequence>
<feature type="compositionally biased region" description="Polar residues" evidence="1">
    <location>
        <begin position="8"/>
        <end position="22"/>
    </location>
</feature>
<dbReference type="AlphaFoldDB" id="A0A074YZT1"/>
<dbReference type="Proteomes" id="UP000030641">
    <property type="component" value="Unassembled WGS sequence"/>
</dbReference>
<dbReference type="RefSeq" id="XP_013340906.1">
    <property type="nucleotide sequence ID" value="XM_013485452.1"/>
</dbReference>
<dbReference type="EMBL" id="KL584771">
    <property type="protein sequence ID" value="KEQ92401.1"/>
    <property type="molecule type" value="Genomic_DNA"/>
</dbReference>
<dbReference type="GeneID" id="25370829"/>
<protein>
    <submittedName>
        <fullName evidence="2">Uncharacterized protein</fullName>
    </submittedName>
</protein>
<keyword evidence="3" id="KW-1185">Reference proteome</keyword>
<evidence type="ECO:0000256" key="1">
    <source>
        <dbReference type="SAM" id="MobiDB-lite"/>
    </source>
</evidence>
<dbReference type="OrthoDB" id="5370359at2759"/>
<dbReference type="HOGENOM" id="CLU_102039_1_0_1"/>